<name>A0A914AWR6_PATMI</name>
<feature type="compositionally biased region" description="Low complexity" evidence="1">
    <location>
        <begin position="124"/>
        <end position="144"/>
    </location>
</feature>
<dbReference type="InterPro" id="IPR028184">
    <property type="entry name" value="VGLL4"/>
</dbReference>
<dbReference type="GO" id="GO:0001223">
    <property type="term" value="F:transcription coactivator binding"/>
    <property type="evidence" value="ECO:0007669"/>
    <property type="project" value="TreeGrafter"/>
</dbReference>
<dbReference type="PANTHER" id="PTHR17604:SF7">
    <property type="entry name" value="TONDU-DOMAIN-CONTAINING GROWTH INHIBITOR, ISOFORM A"/>
    <property type="match status" value="1"/>
</dbReference>
<dbReference type="Pfam" id="PF15245">
    <property type="entry name" value="VGLL4"/>
    <property type="match status" value="1"/>
</dbReference>
<dbReference type="EnsemblMetazoa" id="XM_038212031.1">
    <property type="protein sequence ID" value="XP_038067959.1"/>
    <property type="gene ID" value="LOC119737577"/>
</dbReference>
<feature type="region of interest" description="Disordered" evidence="1">
    <location>
        <begin position="111"/>
        <end position="196"/>
    </location>
</feature>
<dbReference type="GeneID" id="119737577"/>
<organism evidence="2 3">
    <name type="scientific">Patiria miniata</name>
    <name type="common">Bat star</name>
    <name type="synonym">Asterina miniata</name>
    <dbReference type="NCBI Taxonomy" id="46514"/>
    <lineage>
        <taxon>Eukaryota</taxon>
        <taxon>Metazoa</taxon>
        <taxon>Echinodermata</taxon>
        <taxon>Eleutherozoa</taxon>
        <taxon>Asterozoa</taxon>
        <taxon>Asteroidea</taxon>
        <taxon>Valvatacea</taxon>
        <taxon>Valvatida</taxon>
        <taxon>Asterinidae</taxon>
        <taxon>Patiria</taxon>
    </lineage>
</organism>
<dbReference type="PANTHER" id="PTHR17604">
    <property type="entry name" value="TRANSCRIPTION COFACTOR VESTIGIAL-LIKE PROTEIN 4"/>
    <property type="match status" value="1"/>
</dbReference>
<dbReference type="AlphaFoldDB" id="A0A914AWR6"/>
<reference evidence="2" key="1">
    <citation type="submission" date="2022-11" db="UniProtKB">
        <authorList>
            <consortium name="EnsemblMetazoa"/>
        </authorList>
    </citation>
    <scope>IDENTIFICATION</scope>
</reference>
<evidence type="ECO:0000313" key="3">
    <source>
        <dbReference type="Proteomes" id="UP000887568"/>
    </source>
</evidence>
<dbReference type="GO" id="GO:0045892">
    <property type="term" value="P:negative regulation of DNA-templated transcription"/>
    <property type="evidence" value="ECO:0007669"/>
    <property type="project" value="TreeGrafter"/>
</dbReference>
<sequence>MFLQSMTMETLTYTQLLPCFDPMRLAFYEGNAVLRSEDLRSEASKELPSRVNRQRRSTERRELAQVLRFDELRNVGSRTAAASMMDTTAAAVSTRCAGTQTEITTMRLEDNDVGVPEVNPALPTPSTSHLTPSPTHLPTPSGSGKEAQQVRPSVITCAPSQPREGAVRDGHCSANSQTFGRTNGYTTSSTSTHPTNCHRREISIGVCDPVIEEHFRRSLGKDYKENYGASKPTGSADGVVTMITGSVDDHFAKALGDKWPQIKNVMEPARQSPPSSPRLVHPASVMST</sequence>
<evidence type="ECO:0000256" key="1">
    <source>
        <dbReference type="SAM" id="MobiDB-lite"/>
    </source>
</evidence>
<dbReference type="OMA" id="NVDMEST"/>
<feature type="region of interest" description="Disordered" evidence="1">
    <location>
        <begin position="41"/>
        <end position="60"/>
    </location>
</feature>
<dbReference type="RefSeq" id="XP_038067959.1">
    <property type="nucleotide sequence ID" value="XM_038212031.1"/>
</dbReference>
<dbReference type="Proteomes" id="UP000887568">
    <property type="component" value="Unplaced"/>
</dbReference>
<evidence type="ECO:0008006" key="4">
    <source>
        <dbReference type="Google" id="ProtNLM"/>
    </source>
</evidence>
<keyword evidence="3" id="KW-1185">Reference proteome</keyword>
<protein>
    <recommendedName>
        <fullName evidence="4">Transcription cofactor vestigial-like protein 4</fullName>
    </recommendedName>
</protein>
<dbReference type="SMART" id="SM00711">
    <property type="entry name" value="TDU"/>
    <property type="match status" value="2"/>
</dbReference>
<evidence type="ECO:0000313" key="2">
    <source>
        <dbReference type="EnsemblMetazoa" id="XP_038067959.1"/>
    </source>
</evidence>
<accession>A0A914AWR6</accession>
<proteinExistence type="predicted"/>
<dbReference type="InterPro" id="IPR006627">
    <property type="entry name" value="TDU_repeat"/>
</dbReference>
<feature type="region of interest" description="Disordered" evidence="1">
    <location>
        <begin position="267"/>
        <end position="288"/>
    </location>
</feature>
<feature type="compositionally biased region" description="Polar residues" evidence="1">
    <location>
        <begin position="173"/>
        <end position="195"/>
    </location>
</feature>
<dbReference type="OrthoDB" id="10040691at2759"/>